<sequence>MTDATASRTAPAPAPAPYIVPHHPLRDLLTGPVASIAFTVIAVVAVGLIWVGPRFLAFGNIGIMGAFLIVPLIVGACAGFALLSGVVDLSIGSMVGFSSALFALLLTLSWNPWAAAAVTLAACLCFGAINAIAIVGFGAEAIAATLGMLVALRGITWVLLGPQGAIFSFNPGLSDLVNQTLFGLPLFFLLAIVLTVIAAVVVTKTRFGRHVQAVGGDDKAASRAGIPVKRIRVAALLLSAFGAGLGGIFFTAQLGSAARATGFGLEFQVYAALMIGGYSILRGGVGNPIGGALGLLAVAGVSNLLDLKAISPYYVNIIVGLLLLAAVLLDRMRGGDAYE</sequence>
<keyword evidence="3" id="KW-0813">Transport</keyword>
<reference evidence="12" key="1">
    <citation type="submission" date="2022-11" db="EMBL/GenBank/DDBJ databases">
        <title>Biodiversity and phylogenetic relationships of bacteria.</title>
        <authorList>
            <person name="Machado R.A.R."/>
            <person name="Bhat A."/>
            <person name="Loulou A."/>
            <person name="Kallel S."/>
        </authorList>
    </citation>
    <scope>NUCLEOTIDE SEQUENCE</scope>
    <source>
        <strain evidence="12">K-TC2</strain>
    </source>
</reference>
<proteinExistence type="predicted"/>
<gene>
    <name evidence="12" type="ORF">OSH07_13340</name>
</gene>
<feature type="transmembrane region" description="Helical" evidence="11">
    <location>
        <begin position="311"/>
        <end position="329"/>
    </location>
</feature>
<keyword evidence="8 11" id="KW-0472">Membrane</keyword>
<feature type="transmembrane region" description="Helical" evidence="11">
    <location>
        <begin position="114"/>
        <end position="135"/>
    </location>
</feature>
<comment type="subunit">
    <text evidence="2">The complex is composed of two ATP-binding proteins (LsrA), two transmembrane proteins (LsrC and LsrD) and a solute-binding protein (LsrB).</text>
</comment>
<dbReference type="GO" id="GO:0022857">
    <property type="term" value="F:transmembrane transporter activity"/>
    <property type="evidence" value="ECO:0007669"/>
    <property type="project" value="InterPro"/>
</dbReference>
<comment type="caution">
    <text evidence="12">The sequence shown here is derived from an EMBL/GenBank/DDBJ whole genome shotgun (WGS) entry which is preliminary data.</text>
</comment>
<keyword evidence="13" id="KW-1185">Reference proteome</keyword>
<dbReference type="RefSeq" id="WP_266339152.1">
    <property type="nucleotide sequence ID" value="NZ_JAPKNK010000005.1"/>
</dbReference>
<dbReference type="AlphaFoldDB" id="A0A9X3IL59"/>
<keyword evidence="5" id="KW-0997">Cell inner membrane</keyword>
<evidence type="ECO:0000256" key="11">
    <source>
        <dbReference type="SAM" id="Phobius"/>
    </source>
</evidence>
<evidence type="ECO:0000256" key="4">
    <source>
        <dbReference type="ARBA" id="ARBA00022475"/>
    </source>
</evidence>
<comment type="subcellular location">
    <subcellularLocation>
        <location evidence="1">Cell membrane</location>
        <topology evidence="1">Multi-pass membrane protein</topology>
    </subcellularLocation>
</comment>
<evidence type="ECO:0000256" key="1">
    <source>
        <dbReference type="ARBA" id="ARBA00004651"/>
    </source>
</evidence>
<feature type="transmembrane region" description="Helical" evidence="11">
    <location>
        <begin position="28"/>
        <end position="51"/>
    </location>
</feature>
<dbReference type="PANTHER" id="PTHR32196:SF29">
    <property type="entry name" value="AUTOINDUCER 2 IMPORT SYSTEM PERMEASE PROTEIN LSRC"/>
    <property type="match status" value="1"/>
</dbReference>
<feature type="transmembrane region" description="Helical" evidence="11">
    <location>
        <begin position="233"/>
        <end position="254"/>
    </location>
</feature>
<dbReference type="Pfam" id="PF02653">
    <property type="entry name" value="BPD_transp_2"/>
    <property type="match status" value="1"/>
</dbReference>
<evidence type="ECO:0000313" key="13">
    <source>
        <dbReference type="Proteomes" id="UP001144805"/>
    </source>
</evidence>
<dbReference type="InterPro" id="IPR001851">
    <property type="entry name" value="ABC_transp_permease"/>
</dbReference>
<evidence type="ECO:0000256" key="8">
    <source>
        <dbReference type="ARBA" id="ARBA00023136"/>
    </source>
</evidence>
<evidence type="ECO:0000256" key="5">
    <source>
        <dbReference type="ARBA" id="ARBA00022519"/>
    </source>
</evidence>
<feature type="transmembrane region" description="Helical" evidence="11">
    <location>
        <begin position="89"/>
        <end position="108"/>
    </location>
</feature>
<evidence type="ECO:0000256" key="6">
    <source>
        <dbReference type="ARBA" id="ARBA00022692"/>
    </source>
</evidence>
<evidence type="ECO:0000256" key="7">
    <source>
        <dbReference type="ARBA" id="ARBA00022989"/>
    </source>
</evidence>
<dbReference type="GO" id="GO:0005886">
    <property type="term" value="C:plasma membrane"/>
    <property type="evidence" value="ECO:0007669"/>
    <property type="project" value="UniProtKB-SubCell"/>
</dbReference>
<dbReference type="CDD" id="cd06579">
    <property type="entry name" value="TM_PBP1_transp_AraH_like"/>
    <property type="match status" value="1"/>
</dbReference>
<dbReference type="PANTHER" id="PTHR32196">
    <property type="entry name" value="ABC TRANSPORTER PERMEASE PROTEIN YPHD-RELATED-RELATED"/>
    <property type="match status" value="1"/>
</dbReference>
<comment type="function">
    <text evidence="9">Part of the ABC transporter complex LsrABCD involved in autoinducer 2 (AI-2) import. Probably responsible for the translocation of the substrate across the membrane.</text>
</comment>
<feature type="transmembrane region" description="Helical" evidence="11">
    <location>
        <begin position="288"/>
        <end position="305"/>
    </location>
</feature>
<feature type="transmembrane region" description="Helical" evidence="11">
    <location>
        <begin position="180"/>
        <end position="202"/>
    </location>
</feature>
<dbReference type="Proteomes" id="UP001144805">
    <property type="component" value="Unassembled WGS sequence"/>
</dbReference>
<organism evidence="12 13">
    <name type="scientific">Kaistia nematophila</name>
    <dbReference type="NCBI Taxonomy" id="2994654"/>
    <lineage>
        <taxon>Bacteria</taxon>
        <taxon>Pseudomonadati</taxon>
        <taxon>Pseudomonadota</taxon>
        <taxon>Alphaproteobacteria</taxon>
        <taxon>Hyphomicrobiales</taxon>
        <taxon>Kaistiaceae</taxon>
        <taxon>Kaistia</taxon>
    </lineage>
</organism>
<evidence type="ECO:0000256" key="2">
    <source>
        <dbReference type="ARBA" id="ARBA00011262"/>
    </source>
</evidence>
<keyword evidence="7 11" id="KW-1133">Transmembrane helix</keyword>
<evidence type="ECO:0000256" key="9">
    <source>
        <dbReference type="ARBA" id="ARBA00025439"/>
    </source>
</evidence>
<name>A0A9X3IL59_9HYPH</name>
<feature type="transmembrane region" description="Helical" evidence="11">
    <location>
        <begin position="57"/>
        <end position="82"/>
    </location>
</feature>
<accession>A0A9X3IL59</accession>
<evidence type="ECO:0000313" key="12">
    <source>
        <dbReference type="EMBL" id="MCX5570183.1"/>
    </source>
</evidence>
<dbReference type="EMBL" id="JAPKNK010000005">
    <property type="protein sequence ID" value="MCX5570183.1"/>
    <property type="molecule type" value="Genomic_DNA"/>
</dbReference>
<protein>
    <recommendedName>
        <fullName evidence="10">Autoinducer 2 import system permease protein LsrC</fullName>
    </recommendedName>
</protein>
<feature type="transmembrane region" description="Helical" evidence="11">
    <location>
        <begin position="142"/>
        <end position="160"/>
    </location>
</feature>
<keyword evidence="6 11" id="KW-0812">Transmembrane</keyword>
<keyword evidence="4" id="KW-1003">Cell membrane</keyword>
<evidence type="ECO:0000256" key="3">
    <source>
        <dbReference type="ARBA" id="ARBA00022448"/>
    </source>
</evidence>
<evidence type="ECO:0000256" key="10">
    <source>
        <dbReference type="ARBA" id="ARBA00039382"/>
    </source>
</evidence>